<proteinExistence type="predicted"/>
<comment type="caution">
    <text evidence="2">The sequence shown here is derived from an EMBL/GenBank/DDBJ whole genome shotgun (WGS) entry which is preliminary data.</text>
</comment>
<dbReference type="Pfam" id="PF11377">
    <property type="entry name" value="DUF3180"/>
    <property type="match status" value="1"/>
</dbReference>
<keyword evidence="3" id="KW-1185">Reference proteome</keyword>
<sequence length="164" mass="16996">MPGRRTSALFVALLVAGGLVIGLLVRPIADRLDRHAPLVGWGAAAGLFVIALVVGGLAWSTWQSLHKQERRISSDHALMLLATSKSCVIVGCLCIGGYGGYALAFLGDVDTPLGQDRAVHSGFAAGAAVLVLVASLLLERACRLPEDDDENGSKGRNAPDATPA</sequence>
<gene>
    <name evidence="2" type="ORF">FHP06_11295</name>
</gene>
<dbReference type="Proteomes" id="UP000321571">
    <property type="component" value="Unassembled WGS sequence"/>
</dbReference>
<evidence type="ECO:0000313" key="3">
    <source>
        <dbReference type="Proteomes" id="UP000321571"/>
    </source>
</evidence>
<dbReference type="EMBL" id="VDUX01000005">
    <property type="protein sequence ID" value="TXL57915.1"/>
    <property type="molecule type" value="Genomic_DNA"/>
</dbReference>
<dbReference type="RefSeq" id="WP_147686814.1">
    <property type="nucleotide sequence ID" value="NZ_VDUX01000005.1"/>
</dbReference>
<dbReference type="AlphaFoldDB" id="A0A5C8NGH2"/>
<keyword evidence="1" id="KW-1133">Transmembrane helix</keyword>
<reference evidence="2 3" key="1">
    <citation type="submission" date="2019-06" db="EMBL/GenBank/DDBJ databases">
        <title>Aeromicrobium sp. nov., isolated from a maize field.</title>
        <authorList>
            <person name="Lin S.-Y."/>
            <person name="Tsai C.-F."/>
            <person name="Young C.-C."/>
        </authorList>
    </citation>
    <scope>NUCLEOTIDE SEQUENCE [LARGE SCALE GENOMIC DNA]</scope>
    <source>
        <strain evidence="2 3">CC-CFT486</strain>
    </source>
</reference>
<feature type="transmembrane region" description="Helical" evidence="1">
    <location>
        <begin position="80"/>
        <end position="106"/>
    </location>
</feature>
<feature type="transmembrane region" description="Helical" evidence="1">
    <location>
        <begin position="118"/>
        <end position="138"/>
    </location>
</feature>
<dbReference type="InterPro" id="IPR021517">
    <property type="entry name" value="DUF3180"/>
</dbReference>
<accession>A0A5C8NGH2</accession>
<evidence type="ECO:0000256" key="1">
    <source>
        <dbReference type="SAM" id="Phobius"/>
    </source>
</evidence>
<dbReference type="OrthoDB" id="3747474at2"/>
<evidence type="ECO:0000313" key="2">
    <source>
        <dbReference type="EMBL" id="TXL57915.1"/>
    </source>
</evidence>
<keyword evidence="1" id="KW-0812">Transmembrane</keyword>
<organism evidence="2 3">
    <name type="scientific">Aeromicrobium terrae</name>
    <dbReference type="NCBI Taxonomy" id="2498846"/>
    <lineage>
        <taxon>Bacteria</taxon>
        <taxon>Bacillati</taxon>
        <taxon>Actinomycetota</taxon>
        <taxon>Actinomycetes</taxon>
        <taxon>Propionibacteriales</taxon>
        <taxon>Nocardioidaceae</taxon>
        <taxon>Aeromicrobium</taxon>
    </lineage>
</organism>
<name>A0A5C8NGH2_9ACTN</name>
<feature type="transmembrane region" description="Helical" evidence="1">
    <location>
        <begin position="38"/>
        <end position="59"/>
    </location>
</feature>
<protein>
    <submittedName>
        <fullName evidence="2">DUF3180 domain-containing protein</fullName>
    </submittedName>
</protein>
<keyword evidence="1" id="KW-0472">Membrane</keyword>